<feature type="compositionally biased region" description="Low complexity" evidence="4">
    <location>
        <begin position="225"/>
        <end position="238"/>
    </location>
</feature>
<dbReference type="GO" id="GO:0036064">
    <property type="term" value="C:ciliary basal body"/>
    <property type="evidence" value="ECO:0007669"/>
    <property type="project" value="TreeGrafter"/>
</dbReference>
<gene>
    <name evidence="5" type="primary">CSON005870</name>
</gene>
<dbReference type="PANTHER" id="PTHR12241">
    <property type="entry name" value="TUBULIN POLYGLUTAMYLASE"/>
    <property type="match status" value="1"/>
</dbReference>
<feature type="compositionally biased region" description="Basic and acidic residues" evidence="4">
    <location>
        <begin position="239"/>
        <end position="251"/>
    </location>
</feature>
<dbReference type="GO" id="GO:0000226">
    <property type="term" value="P:microtubule cytoskeleton organization"/>
    <property type="evidence" value="ECO:0007669"/>
    <property type="project" value="TreeGrafter"/>
</dbReference>
<reference evidence="5" key="1">
    <citation type="submission" date="2018-07" db="EMBL/GenBank/DDBJ databases">
        <authorList>
            <person name="Quirk P.G."/>
            <person name="Krulwich T.A."/>
        </authorList>
    </citation>
    <scope>NUCLEOTIDE SEQUENCE</scope>
</reference>
<proteinExistence type="predicted"/>
<evidence type="ECO:0000256" key="1">
    <source>
        <dbReference type="ARBA" id="ARBA00022598"/>
    </source>
</evidence>
<dbReference type="GO" id="GO:0070740">
    <property type="term" value="F:tubulin-glutamic acid ligase activity"/>
    <property type="evidence" value="ECO:0007669"/>
    <property type="project" value="TreeGrafter"/>
</dbReference>
<keyword evidence="1" id="KW-0436">Ligase</keyword>
<dbReference type="PROSITE" id="PS51221">
    <property type="entry name" value="TTL"/>
    <property type="match status" value="1"/>
</dbReference>
<organism evidence="5">
    <name type="scientific">Culicoides sonorensis</name>
    <name type="common">Biting midge</name>
    <dbReference type="NCBI Taxonomy" id="179676"/>
    <lineage>
        <taxon>Eukaryota</taxon>
        <taxon>Metazoa</taxon>
        <taxon>Ecdysozoa</taxon>
        <taxon>Arthropoda</taxon>
        <taxon>Hexapoda</taxon>
        <taxon>Insecta</taxon>
        <taxon>Pterygota</taxon>
        <taxon>Neoptera</taxon>
        <taxon>Endopterygota</taxon>
        <taxon>Diptera</taxon>
        <taxon>Nematocera</taxon>
        <taxon>Chironomoidea</taxon>
        <taxon>Ceratopogonidae</taxon>
        <taxon>Ceratopogoninae</taxon>
        <taxon>Culicoides</taxon>
        <taxon>Monoculicoides</taxon>
    </lineage>
</organism>
<feature type="compositionally biased region" description="Low complexity" evidence="4">
    <location>
        <begin position="276"/>
        <end position="287"/>
    </location>
</feature>
<feature type="compositionally biased region" description="Polar residues" evidence="4">
    <location>
        <begin position="14"/>
        <end position="25"/>
    </location>
</feature>
<keyword evidence="3" id="KW-0067">ATP-binding</keyword>
<sequence>MDLKHSNGLPHNPNAATGSTTQTPINGRLQPQKITNRRRCRSECLTTAPNTLGLQVERYNLKHKEPTEHYAIKSAQQSLRNSYSIKASHQMKLAEIYATSNEFTGKMSNGNENGTYGRFTSNGKETIKENGVSMNGHHDKSSEIRDLKDLYLEEIEVYKDRLNGSCLNGMRQHPLSAHHRYSAERGLIKGDYGYFNPRNSVFDANRRRIRARSESEPHELYTVASGPSSMSNGRSMSSHRTEDISLKRVREATSPPLETKIINRTSSSSIYRSKDMSPSQSSTSSSSVLVSGCQIGMTNKTGPLRLKAKSPVVSCLRAKSGKLRPTTPTRRRSPMLRKSVTPSRDIVRETSIDSKKDFENGTENDESSSLHSLEVNAVSEKEDIDSLEDDDDDLPLNGLDDDDIDGSVTDPEDNYASHLAASSKKIDKTVPLPKICTEDADIEIIKLPAPLAPSMFPNCPPYITFSTHLEKGPPMPATIQKLLKWKLTTITPVIVRRILFNSNFRLLRKTNDWMGQWGKHMKSPCFKTLRSYQKFNHLPGSFQIGRKDRVWRNLQNQMIKHGKKEFGFMPRTFIIPSDLKTLRNVWPKYAQRNARWIIKPPASARGTGIRVVNQWAQIPKRKPLIVQRYIERPLLINGSKFDLRLYVLVTSMNPLRVFMHTDGLARFASVKYSEKADTLNDRYMHLTNYSINKLSSNYTKNEDANACVGHKWTIKSLWTYLNDQGYNVGLLWNALKNLVLRTILAGESPINALTKVNVQNKYNCYELFGIDVILDSELVPWLLEVNISPSLHSASPLDAHVKGPLVTSLLNTVMYQVPPKIPVQQQEEIMEELGLKGPLCFDKRIYCTGLNKNERQKHNQYAIKGMQREDYINSILDNLTPDDIRCLLISEDELSRSSPLERIFPTTTSYHYLTYTDNPRYYNRLLDAWEHRYSNRRQEGIELLKSFCEKNIHLEVPPQTFQKESNDDENGFVVEDITPSASCTTLVNGNDSEISPAETKSNSDNALPSTVIIPEIKKEPVVSTILNNSSNNSNLFKNLPDLLPLSPSSQQENCALELNSVVVGRDKSCEILTKNNIEKIMNGVTAENNSTNNSKEILVKQ</sequence>
<protein>
    <submittedName>
        <fullName evidence="5">CSON005870 protein</fullName>
    </submittedName>
</protein>
<feature type="region of interest" description="Disordered" evidence="4">
    <location>
        <begin position="1"/>
        <end position="37"/>
    </location>
</feature>
<dbReference type="Gene3D" id="3.30.470.20">
    <property type="entry name" value="ATP-grasp fold, B domain"/>
    <property type="match status" value="1"/>
</dbReference>
<dbReference type="EMBL" id="UFQT01000225">
    <property type="protein sequence ID" value="SSX22042.1"/>
    <property type="molecule type" value="Genomic_DNA"/>
</dbReference>
<feature type="region of interest" description="Disordered" evidence="4">
    <location>
        <begin position="317"/>
        <end position="413"/>
    </location>
</feature>
<feature type="compositionally biased region" description="Polar residues" evidence="4">
    <location>
        <begin position="262"/>
        <end position="271"/>
    </location>
</feature>
<dbReference type="SUPFAM" id="SSF56059">
    <property type="entry name" value="Glutathione synthetase ATP-binding domain-like"/>
    <property type="match status" value="1"/>
</dbReference>
<dbReference type="AlphaFoldDB" id="A0A336LVG9"/>
<feature type="compositionally biased region" description="Basic and acidic residues" evidence="4">
    <location>
        <begin position="345"/>
        <end position="359"/>
    </location>
</feature>
<feature type="region of interest" description="Disordered" evidence="4">
    <location>
        <begin position="213"/>
        <end position="287"/>
    </location>
</feature>
<dbReference type="GO" id="GO:0015631">
    <property type="term" value="F:tubulin binding"/>
    <property type="evidence" value="ECO:0007669"/>
    <property type="project" value="TreeGrafter"/>
</dbReference>
<evidence type="ECO:0000256" key="3">
    <source>
        <dbReference type="ARBA" id="ARBA00022840"/>
    </source>
</evidence>
<dbReference type="VEuPathDB" id="VectorBase:CSON005870"/>
<keyword evidence="2" id="KW-0547">Nucleotide-binding</keyword>
<dbReference type="Pfam" id="PF03133">
    <property type="entry name" value="TTL"/>
    <property type="match status" value="1"/>
</dbReference>
<evidence type="ECO:0000256" key="2">
    <source>
        <dbReference type="ARBA" id="ARBA00022741"/>
    </source>
</evidence>
<name>A0A336LVG9_CULSO</name>
<dbReference type="InterPro" id="IPR004344">
    <property type="entry name" value="TTL/TTLL_fam"/>
</dbReference>
<feature type="compositionally biased region" description="Acidic residues" evidence="4">
    <location>
        <begin position="382"/>
        <end position="413"/>
    </location>
</feature>
<feature type="region of interest" description="Disordered" evidence="4">
    <location>
        <begin position="985"/>
        <end position="1006"/>
    </location>
</feature>
<evidence type="ECO:0000256" key="4">
    <source>
        <dbReference type="SAM" id="MobiDB-lite"/>
    </source>
</evidence>
<evidence type="ECO:0000313" key="5">
    <source>
        <dbReference type="EMBL" id="SSX22042.1"/>
    </source>
</evidence>
<accession>A0A336LVG9</accession>
<dbReference type="GO" id="GO:0005524">
    <property type="term" value="F:ATP binding"/>
    <property type="evidence" value="ECO:0007669"/>
    <property type="project" value="UniProtKB-KW"/>
</dbReference>
<dbReference type="PANTHER" id="PTHR12241:SF162">
    <property type="entry name" value="TUBULIN MONOGLUTAMYLASE TTLL4"/>
    <property type="match status" value="1"/>
</dbReference>